<protein>
    <submittedName>
        <fullName evidence="1">Uncharacterized protein</fullName>
    </submittedName>
</protein>
<proteinExistence type="predicted"/>
<dbReference type="AlphaFoldDB" id="X1HNG7"/>
<evidence type="ECO:0000313" key="1">
    <source>
        <dbReference type="EMBL" id="GAH46863.1"/>
    </source>
</evidence>
<gene>
    <name evidence="1" type="ORF">S03H2_12467</name>
</gene>
<organism evidence="1">
    <name type="scientific">marine sediment metagenome</name>
    <dbReference type="NCBI Taxonomy" id="412755"/>
    <lineage>
        <taxon>unclassified sequences</taxon>
        <taxon>metagenomes</taxon>
        <taxon>ecological metagenomes</taxon>
    </lineage>
</organism>
<sequence length="107" mass="12733">MDSAPHGDIMEFWNDRAIILGLRRLRLIGKSRQEKLRNRWREWKAADPDGALAFLEDVMEEIKASGFLRGENDRNWKVTFDWLIENDRNAVKVAEGQYRNGEKMKWR</sequence>
<accession>X1HNG7</accession>
<dbReference type="EMBL" id="BARU01006343">
    <property type="protein sequence ID" value="GAH46863.1"/>
    <property type="molecule type" value="Genomic_DNA"/>
</dbReference>
<comment type="caution">
    <text evidence="1">The sequence shown here is derived from an EMBL/GenBank/DDBJ whole genome shotgun (WGS) entry which is preliminary data.</text>
</comment>
<reference evidence="1" key="1">
    <citation type="journal article" date="2014" name="Front. Microbiol.">
        <title>High frequency of phylogenetically diverse reductive dehalogenase-homologous genes in deep subseafloor sedimentary metagenomes.</title>
        <authorList>
            <person name="Kawai M."/>
            <person name="Futagami T."/>
            <person name="Toyoda A."/>
            <person name="Takaki Y."/>
            <person name="Nishi S."/>
            <person name="Hori S."/>
            <person name="Arai W."/>
            <person name="Tsubouchi T."/>
            <person name="Morono Y."/>
            <person name="Uchiyama I."/>
            <person name="Ito T."/>
            <person name="Fujiyama A."/>
            <person name="Inagaki F."/>
            <person name="Takami H."/>
        </authorList>
    </citation>
    <scope>NUCLEOTIDE SEQUENCE</scope>
    <source>
        <strain evidence="1">Expedition CK06-06</strain>
    </source>
</reference>
<name>X1HNG7_9ZZZZ</name>